<dbReference type="SUPFAM" id="SSF54909">
    <property type="entry name" value="Dimeric alpha+beta barrel"/>
    <property type="match status" value="1"/>
</dbReference>
<protein>
    <recommendedName>
        <fullName evidence="1">ABM domain-containing protein</fullName>
    </recommendedName>
</protein>
<dbReference type="InterPro" id="IPR007138">
    <property type="entry name" value="ABM_dom"/>
</dbReference>
<feature type="domain" description="ABM" evidence="1">
    <location>
        <begin position="2"/>
        <end position="91"/>
    </location>
</feature>
<sequence>MLIRIVRMTFEPNKVAEFLDVFEKSKTKIRAMEGCSHLELLQDYNLPNSFSTYSYWKNEETLNTYRNSDLFKEVWAKTKVLFGEKPIAFSLKQHTLVD</sequence>
<dbReference type="Pfam" id="PF03992">
    <property type="entry name" value="ABM"/>
    <property type="match status" value="1"/>
</dbReference>
<reference evidence="2" key="1">
    <citation type="submission" date="2018-06" db="EMBL/GenBank/DDBJ databases">
        <authorList>
            <person name="Zhirakovskaya E."/>
        </authorList>
    </citation>
    <scope>NUCLEOTIDE SEQUENCE</scope>
</reference>
<dbReference type="Gene3D" id="3.30.70.100">
    <property type="match status" value="1"/>
</dbReference>
<accession>A0A3B0UGL1</accession>
<evidence type="ECO:0000259" key="1">
    <source>
        <dbReference type="PROSITE" id="PS51725"/>
    </source>
</evidence>
<dbReference type="AlphaFoldDB" id="A0A3B0UGL1"/>
<dbReference type="InterPro" id="IPR011008">
    <property type="entry name" value="Dimeric_a/b-barrel"/>
</dbReference>
<organism evidence="2">
    <name type="scientific">hydrothermal vent metagenome</name>
    <dbReference type="NCBI Taxonomy" id="652676"/>
    <lineage>
        <taxon>unclassified sequences</taxon>
        <taxon>metagenomes</taxon>
        <taxon>ecological metagenomes</taxon>
    </lineage>
</organism>
<name>A0A3B0UGL1_9ZZZZ</name>
<dbReference type="EMBL" id="UOES01000246">
    <property type="protein sequence ID" value="VAW27483.1"/>
    <property type="molecule type" value="Genomic_DNA"/>
</dbReference>
<gene>
    <name evidence="2" type="ORF">MNBD_BACTEROID06-1361</name>
</gene>
<proteinExistence type="predicted"/>
<evidence type="ECO:0000313" key="2">
    <source>
        <dbReference type="EMBL" id="VAW27483.1"/>
    </source>
</evidence>
<dbReference type="PROSITE" id="PS51725">
    <property type="entry name" value="ABM"/>
    <property type="match status" value="1"/>
</dbReference>